<dbReference type="NCBIfam" id="NF001862">
    <property type="entry name" value="PRK00601.1"/>
    <property type="match status" value="1"/>
</dbReference>
<feature type="region of interest" description="Disordered" evidence="5">
    <location>
        <begin position="132"/>
        <end position="182"/>
    </location>
</feature>
<evidence type="ECO:0000256" key="4">
    <source>
        <dbReference type="ARBA" id="ARBA00023080"/>
    </source>
</evidence>
<sequence length="182" mass="19292">MELKIKRLDEKAVLPIRAHKGDAGLDLTATDITLEPNDCGQTVVVYHCGLAVEIPEGHVGLVFPRSSISKKSMFLTNAVGVIDSGYRGEITAKMHVTTDAAPAVYKVGERFAQLIIMPIPEVTITEVAELSETERGEGGYGSSDEKLSAPDAAAEKTQDVENTTTDATMVAADSVSGSEIAE</sequence>
<feature type="compositionally biased region" description="Basic and acidic residues" evidence="5">
    <location>
        <begin position="132"/>
        <end position="159"/>
    </location>
</feature>
<feature type="domain" description="dUTPase-like" evidence="6">
    <location>
        <begin position="11"/>
        <end position="143"/>
    </location>
</feature>
<dbReference type="NCBIfam" id="TIGR00576">
    <property type="entry name" value="dut"/>
    <property type="match status" value="1"/>
</dbReference>
<dbReference type="GO" id="GO:0006226">
    <property type="term" value="P:dUMP biosynthetic process"/>
    <property type="evidence" value="ECO:0007669"/>
    <property type="project" value="InterPro"/>
</dbReference>
<dbReference type="Gene3D" id="2.70.40.10">
    <property type="match status" value="1"/>
</dbReference>
<dbReference type="GO" id="GO:0046081">
    <property type="term" value="P:dUTP catabolic process"/>
    <property type="evidence" value="ECO:0007669"/>
    <property type="project" value="InterPro"/>
</dbReference>
<dbReference type="EMBL" id="BK016062">
    <property type="protein sequence ID" value="DAF91792.1"/>
    <property type="molecule type" value="Genomic_DNA"/>
</dbReference>
<dbReference type="GO" id="GO:0000287">
    <property type="term" value="F:magnesium ion binding"/>
    <property type="evidence" value="ECO:0007669"/>
    <property type="project" value="InterPro"/>
</dbReference>
<dbReference type="CDD" id="cd07557">
    <property type="entry name" value="trimeric_dUTPase"/>
    <property type="match status" value="1"/>
</dbReference>
<accession>A0A8S5UBF2</accession>
<evidence type="ECO:0000256" key="2">
    <source>
        <dbReference type="ARBA" id="ARBA00012379"/>
    </source>
</evidence>
<dbReference type="PANTHER" id="PTHR11241:SF0">
    <property type="entry name" value="DEOXYURIDINE 5'-TRIPHOSPHATE NUCLEOTIDOHYDROLASE"/>
    <property type="match status" value="1"/>
</dbReference>
<dbReference type="InterPro" id="IPR029054">
    <property type="entry name" value="dUTPase-like"/>
</dbReference>
<evidence type="ECO:0000256" key="3">
    <source>
        <dbReference type="ARBA" id="ARBA00022801"/>
    </source>
</evidence>
<protein>
    <recommendedName>
        <fullName evidence="2">dUTP diphosphatase</fullName>
        <ecNumber evidence="2">3.6.1.23</ecNumber>
    </recommendedName>
</protein>
<proteinExistence type="inferred from homology"/>
<organism evidence="7">
    <name type="scientific">Podoviridae sp. ctZkC8</name>
    <dbReference type="NCBI Taxonomy" id="2825259"/>
    <lineage>
        <taxon>Viruses</taxon>
        <taxon>Duplodnaviria</taxon>
        <taxon>Heunggongvirae</taxon>
        <taxon>Uroviricota</taxon>
        <taxon>Caudoviricetes</taxon>
    </lineage>
</organism>
<keyword evidence="4" id="KW-0546">Nucleotide metabolism</keyword>
<evidence type="ECO:0000256" key="5">
    <source>
        <dbReference type="SAM" id="MobiDB-lite"/>
    </source>
</evidence>
<dbReference type="Pfam" id="PF00692">
    <property type="entry name" value="dUTPase"/>
    <property type="match status" value="1"/>
</dbReference>
<dbReference type="InterPro" id="IPR008181">
    <property type="entry name" value="dUTPase"/>
</dbReference>
<dbReference type="InterPro" id="IPR033704">
    <property type="entry name" value="dUTPase_trimeric"/>
</dbReference>
<dbReference type="EC" id="3.6.1.23" evidence="2"/>
<dbReference type="SUPFAM" id="SSF51283">
    <property type="entry name" value="dUTPase-like"/>
    <property type="match status" value="1"/>
</dbReference>
<dbReference type="PANTHER" id="PTHR11241">
    <property type="entry name" value="DEOXYURIDINE 5'-TRIPHOSPHATE NUCLEOTIDOHYDROLASE"/>
    <property type="match status" value="1"/>
</dbReference>
<comment type="similarity">
    <text evidence="1">Belongs to the dUTPase family.</text>
</comment>
<name>A0A8S5UBF2_9CAUD</name>
<dbReference type="InterPro" id="IPR036157">
    <property type="entry name" value="dUTPase-like_sf"/>
</dbReference>
<evidence type="ECO:0000256" key="1">
    <source>
        <dbReference type="ARBA" id="ARBA00006581"/>
    </source>
</evidence>
<evidence type="ECO:0000259" key="6">
    <source>
        <dbReference type="Pfam" id="PF00692"/>
    </source>
</evidence>
<reference evidence="7" key="1">
    <citation type="journal article" date="2021" name="Proc. Natl. Acad. Sci. U.S.A.">
        <title>A Catalog of Tens of Thousands of Viruses from Human Metagenomes Reveals Hidden Associations with Chronic Diseases.</title>
        <authorList>
            <person name="Tisza M.J."/>
            <person name="Buck C.B."/>
        </authorList>
    </citation>
    <scope>NUCLEOTIDE SEQUENCE</scope>
    <source>
        <strain evidence="7">CtZkC8</strain>
    </source>
</reference>
<dbReference type="GO" id="GO:0004170">
    <property type="term" value="F:dUTP diphosphatase activity"/>
    <property type="evidence" value="ECO:0007669"/>
    <property type="project" value="UniProtKB-EC"/>
</dbReference>
<evidence type="ECO:0000313" key="7">
    <source>
        <dbReference type="EMBL" id="DAF91792.1"/>
    </source>
</evidence>
<keyword evidence="3" id="KW-0378">Hydrolase</keyword>